<protein>
    <recommendedName>
        <fullName evidence="2">Protein amnionless</fullName>
    </recommendedName>
</protein>
<evidence type="ECO:0000256" key="1">
    <source>
        <dbReference type="ARBA" id="ARBA00004251"/>
    </source>
</evidence>
<keyword evidence="9" id="KW-0472">Membrane</keyword>
<keyword evidence="4" id="KW-1003">Cell membrane</keyword>
<sequence length="184" mass="21421">MQNLTIFLLILANFIDFTVSRTFLWIPNNNFRRQENWKDQSFPCNDDRILITSMNEMSAMIDVDINVEETVFPDNGVLFFADRVKLQQGRPGWFDKQKSCDTVVGSDYETRDSRDAYFEETDFLSVYNPSSWHSDGDRNLHMNLVPSQRDDVLVGDTLAIQMSIEDTWNLRSLQMNGRVSHFSS</sequence>
<evidence type="ECO:0000256" key="7">
    <source>
        <dbReference type="ARBA" id="ARBA00022927"/>
    </source>
</evidence>
<evidence type="ECO:0000313" key="11">
    <source>
        <dbReference type="Proteomes" id="UP000887575"/>
    </source>
</evidence>
<dbReference type="InterPro" id="IPR026112">
    <property type="entry name" value="AMN"/>
</dbReference>
<evidence type="ECO:0000256" key="9">
    <source>
        <dbReference type="ARBA" id="ARBA00023136"/>
    </source>
</evidence>
<keyword evidence="6 10" id="KW-0732">Signal</keyword>
<dbReference type="AlphaFoldDB" id="A0AAF3EGJ8"/>
<name>A0AAF3EGJ8_9BILA</name>
<proteinExistence type="predicted"/>
<dbReference type="Proteomes" id="UP000887575">
    <property type="component" value="Unassembled WGS sequence"/>
</dbReference>
<dbReference type="GO" id="GO:0030139">
    <property type="term" value="C:endocytic vesicle"/>
    <property type="evidence" value="ECO:0007669"/>
    <property type="project" value="TreeGrafter"/>
</dbReference>
<feature type="signal peptide" evidence="10">
    <location>
        <begin position="1"/>
        <end position="20"/>
    </location>
</feature>
<organism evidence="11 12">
    <name type="scientific">Mesorhabditis belari</name>
    <dbReference type="NCBI Taxonomy" id="2138241"/>
    <lineage>
        <taxon>Eukaryota</taxon>
        <taxon>Metazoa</taxon>
        <taxon>Ecdysozoa</taxon>
        <taxon>Nematoda</taxon>
        <taxon>Chromadorea</taxon>
        <taxon>Rhabditida</taxon>
        <taxon>Rhabditina</taxon>
        <taxon>Rhabditomorpha</taxon>
        <taxon>Rhabditoidea</taxon>
        <taxon>Rhabditidae</taxon>
        <taxon>Mesorhabditinae</taxon>
        <taxon>Mesorhabditis</taxon>
    </lineage>
</organism>
<dbReference type="WBParaSite" id="MBELARI_LOCUS13088">
    <property type="protein sequence ID" value="MBELARI_LOCUS13088"/>
    <property type="gene ID" value="MBELARI_LOCUS13088"/>
</dbReference>
<accession>A0AAF3EGJ8</accession>
<dbReference type="GO" id="GO:0015031">
    <property type="term" value="P:protein transport"/>
    <property type="evidence" value="ECO:0007669"/>
    <property type="project" value="UniProtKB-KW"/>
</dbReference>
<evidence type="ECO:0000256" key="2">
    <source>
        <dbReference type="ARBA" id="ARBA00021200"/>
    </source>
</evidence>
<keyword evidence="8" id="KW-1133">Transmembrane helix</keyword>
<keyword evidence="11" id="KW-1185">Reference proteome</keyword>
<evidence type="ECO:0000256" key="8">
    <source>
        <dbReference type="ARBA" id="ARBA00022989"/>
    </source>
</evidence>
<reference evidence="12" key="1">
    <citation type="submission" date="2024-02" db="UniProtKB">
        <authorList>
            <consortium name="WormBaseParasite"/>
        </authorList>
    </citation>
    <scope>IDENTIFICATION</scope>
</reference>
<evidence type="ECO:0000256" key="10">
    <source>
        <dbReference type="SAM" id="SignalP"/>
    </source>
</evidence>
<keyword evidence="3" id="KW-0813">Transport</keyword>
<feature type="chain" id="PRO_5042288461" description="Protein amnionless" evidence="10">
    <location>
        <begin position="21"/>
        <end position="184"/>
    </location>
</feature>
<dbReference type="GO" id="GO:0006898">
    <property type="term" value="P:receptor-mediated endocytosis"/>
    <property type="evidence" value="ECO:0007669"/>
    <property type="project" value="TreeGrafter"/>
</dbReference>
<evidence type="ECO:0000256" key="6">
    <source>
        <dbReference type="ARBA" id="ARBA00022729"/>
    </source>
</evidence>
<evidence type="ECO:0000256" key="3">
    <source>
        <dbReference type="ARBA" id="ARBA00022448"/>
    </source>
</evidence>
<evidence type="ECO:0000313" key="12">
    <source>
        <dbReference type="WBParaSite" id="MBELARI_LOCUS13088"/>
    </source>
</evidence>
<dbReference type="PANTHER" id="PTHR14995">
    <property type="entry name" value="AMNIONLESS"/>
    <property type="match status" value="1"/>
</dbReference>
<comment type="subcellular location">
    <subcellularLocation>
        <location evidence="1">Cell membrane</location>
        <topology evidence="1">Single-pass type I membrane protein</topology>
    </subcellularLocation>
</comment>
<dbReference type="PANTHER" id="PTHR14995:SF2">
    <property type="entry name" value="PROTEIN AMNIONLESS"/>
    <property type="match status" value="1"/>
</dbReference>
<keyword evidence="7" id="KW-0653">Protein transport</keyword>
<evidence type="ECO:0000256" key="5">
    <source>
        <dbReference type="ARBA" id="ARBA00022692"/>
    </source>
</evidence>
<keyword evidence="5" id="KW-0812">Transmembrane</keyword>
<evidence type="ECO:0000256" key="4">
    <source>
        <dbReference type="ARBA" id="ARBA00022475"/>
    </source>
</evidence>
<dbReference type="Pfam" id="PF14828">
    <property type="entry name" value="Amnionless"/>
    <property type="match status" value="1"/>
</dbReference>
<dbReference type="GO" id="GO:0016324">
    <property type="term" value="C:apical plasma membrane"/>
    <property type="evidence" value="ECO:0007669"/>
    <property type="project" value="TreeGrafter"/>
</dbReference>